<evidence type="ECO:0000256" key="1">
    <source>
        <dbReference type="SAM" id="MobiDB-lite"/>
    </source>
</evidence>
<evidence type="ECO:0000259" key="2">
    <source>
        <dbReference type="Pfam" id="PF10551"/>
    </source>
</evidence>
<feature type="domain" description="MULE transposase" evidence="2">
    <location>
        <begin position="184"/>
        <end position="278"/>
    </location>
</feature>
<dbReference type="EMBL" id="LRGB01001005">
    <property type="protein sequence ID" value="KZS13910.1"/>
    <property type="molecule type" value="Genomic_DNA"/>
</dbReference>
<reference evidence="3 4" key="1">
    <citation type="submission" date="2016-03" db="EMBL/GenBank/DDBJ databases">
        <title>EvidentialGene: Evidence-directed Construction of Genes on Genomes.</title>
        <authorList>
            <person name="Gilbert D.G."/>
            <person name="Choi J.-H."/>
            <person name="Mockaitis K."/>
            <person name="Colbourne J."/>
            <person name="Pfrender M."/>
        </authorList>
    </citation>
    <scope>NUCLEOTIDE SEQUENCE [LARGE SCALE GENOMIC DNA]</scope>
    <source>
        <strain evidence="3 4">Xinb3</strain>
        <tissue evidence="3">Complete organism</tissue>
    </source>
</reference>
<dbReference type="Proteomes" id="UP000076858">
    <property type="component" value="Unassembled WGS sequence"/>
</dbReference>
<dbReference type="PANTHER" id="PTHR47160">
    <property type="entry name" value="PUTATIVE-RELATED"/>
    <property type="match status" value="1"/>
</dbReference>
<comment type="caution">
    <text evidence="3">The sequence shown here is derived from an EMBL/GenBank/DDBJ whole genome shotgun (WGS) entry which is preliminary data.</text>
</comment>
<evidence type="ECO:0000313" key="4">
    <source>
        <dbReference type="Proteomes" id="UP000076858"/>
    </source>
</evidence>
<proteinExistence type="predicted"/>
<dbReference type="AlphaFoldDB" id="A0A164X690"/>
<dbReference type="Gene3D" id="2.20.25.240">
    <property type="match status" value="1"/>
</dbReference>
<dbReference type="PANTHER" id="PTHR47160:SF10">
    <property type="entry name" value="MULE TRANSPOSASE DOMAIN-CONTAINING PROTEIN"/>
    <property type="match status" value="1"/>
</dbReference>
<name>A0A164X690_9CRUS</name>
<sequence>MLDEFEKSSMLPRFKEKRKTESSTRSSRIYTIVQKHRKRNSLSFRCRRYTSDNCQARLILKDGLYRTCGLEHCHPSEEEEIARIEFVNECCRRVIQQRAPGGLKHIFEQLRHEMQRAQQDNKPPVPRTFDEAEALLVELPQYRKTLDGSAEFFRSRVSTATGTAFIFISMAILGSLNRSKQLQGDGTFKTVPHLFYQLFTLHLKAYKKPFPVAYVLMSEKTLPLYNLVMGVIIGATLEVNIDQCFVCERIISDFEEAILVALQTSFPAAETRGCWFHYGQAIYKRACREGLAVAYRSRPVVKRIIQMTIALALLPANQIYIGFVAIQRENSIALQLELPETQEAVQRFYQYWAGYWLAIQTPARFSVCGQRNRTNNDVESSNRWFNARCHGHRQNLWDFIFHLQECEETARLDFIAIGQAENFRREALSQRAARKERLIIQRERDLEDGLIDVYEFLHQSMSSFEPAEDFQRELPGNPVRRNQRRVHLNGPVVIPRAGPHNAWQRADQPRRNPAPPLDEQALVVARPVGRPRRNPAPLVEGVAAIPRPVGRPRRNPAPVAEGR</sequence>
<accession>A0A164X690</accession>
<dbReference type="Pfam" id="PF10551">
    <property type="entry name" value="MULE"/>
    <property type="match status" value="1"/>
</dbReference>
<protein>
    <recommendedName>
        <fullName evidence="2">MULE transposase domain-containing protein</fullName>
    </recommendedName>
</protein>
<dbReference type="OrthoDB" id="10514731at2759"/>
<feature type="region of interest" description="Disordered" evidence="1">
    <location>
        <begin position="496"/>
        <end position="563"/>
    </location>
</feature>
<dbReference type="InterPro" id="IPR018289">
    <property type="entry name" value="MULE_transposase_dom"/>
</dbReference>
<evidence type="ECO:0000313" key="3">
    <source>
        <dbReference type="EMBL" id="KZS13910.1"/>
    </source>
</evidence>
<organism evidence="3 4">
    <name type="scientific">Daphnia magna</name>
    <dbReference type="NCBI Taxonomy" id="35525"/>
    <lineage>
        <taxon>Eukaryota</taxon>
        <taxon>Metazoa</taxon>
        <taxon>Ecdysozoa</taxon>
        <taxon>Arthropoda</taxon>
        <taxon>Crustacea</taxon>
        <taxon>Branchiopoda</taxon>
        <taxon>Diplostraca</taxon>
        <taxon>Cladocera</taxon>
        <taxon>Anomopoda</taxon>
        <taxon>Daphniidae</taxon>
        <taxon>Daphnia</taxon>
    </lineage>
</organism>
<gene>
    <name evidence="3" type="ORF">APZ42_020516</name>
</gene>
<keyword evidence="4" id="KW-1185">Reference proteome</keyword>